<dbReference type="Gene3D" id="3.40.30.10">
    <property type="entry name" value="Glutaredoxin"/>
    <property type="match status" value="1"/>
</dbReference>
<reference evidence="5 6" key="1">
    <citation type="submission" date="2024-06" db="EMBL/GenBank/DDBJ databases">
        <authorList>
            <person name="Kraege A."/>
            <person name="Thomma B."/>
        </authorList>
    </citation>
    <scope>NUCLEOTIDE SEQUENCE [LARGE SCALE GENOMIC DNA]</scope>
</reference>
<keyword evidence="6" id="KW-1185">Reference proteome</keyword>
<evidence type="ECO:0000256" key="3">
    <source>
        <dbReference type="ARBA" id="ARBA00022691"/>
    </source>
</evidence>
<evidence type="ECO:0000256" key="1">
    <source>
        <dbReference type="ARBA" id="ARBA00022603"/>
    </source>
</evidence>
<dbReference type="Gene3D" id="3.90.1420.10">
    <property type="entry name" value="Rubisco LSMT, substrate-binding domain"/>
    <property type="match status" value="1"/>
</dbReference>
<sequence>MLMTARVEGIDSMEAYFSGILQPTGCISERNEGAAISLILQRGGINDDIKAELASHAQQLSENVFSGYTRCPEGSIGSDGGTCSPDEGALLRWAEKRHIESRIEPKSFGGMRGAAATELLEAGASAVSVPEQCLIHEGTAAASDIGKALTALGIDGELLLILYSMIDRRDQDSDFAPFWQSMPKTLATGLSMTREDLEILEGTPAADAIRAAQQHVRGYFEAALPALSALTEAFPDDILPEYVSEEAFLWAAQLWYSYGMEVKFPDGQVRQCLVPVACLMNHSPWPHVIRYGQIDPGSRLLNFPVFRVCKSGEQCHLSYGPLPNLKLLLFYGFTLPHNPSDVVSISFELPDDANQHMRERLLLEHQLNLHTHYLGHGGLAPSLLAALRLAVGDSQYLNQVAQNTATAFQEGTPELEETVRVALRLADIAGMAQLRKLRHWLGAGQKLPTCPMMCIQALGLRSRRERGASVAVHVSTEANLGLMQSEEEFNEAVSQSKIVVVDWMAKWCRKCIYLKPKLQKLFQEEFPGVPLVFIDVNAVPGSLVTGNGIRKMPTIAVYKEGKKISEHVAQETGTGSFQKVREIVQLALL</sequence>
<dbReference type="PANTHER" id="PTHR13271:SF103">
    <property type="entry name" value="N-METHYLTRANSFERASE DOMAIN AND SET DOMAIN CONTAINING PROTEIN-RELATED"/>
    <property type="match status" value="1"/>
</dbReference>
<feature type="domain" description="Thioredoxin" evidence="4">
    <location>
        <begin position="441"/>
        <end position="589"/>
    </location>
</feature>
<gene>
    <name evidence="5" type="primary">g1252</name>
    <name evidence="5" type="ORF">VP750_LOCUS1082</name>
</gene>
<dbReference type="SUPFAM" id="SSF52833">
    <property type="entry name" value="Thioredoxin-like"/>
    <property type="match status" value="1"/>
</dbReference>
<comment type="caution">
    <text evidence="5">The sequence shown here is derived from an EMBL/GenBank/DDBJ whole genome shotgun (WGS) entry which is preliminary data.</text>
</comment>
<dbReference type="CDD" id="cd02947">
    <property type="entry name" value="TRX_family"/>
    <property type="match status" value="1"/>
</dbReference>
<dbReference type="SUPFAM" id="SSF82199">
    <property type="entry name" value="SET domain"/>
    <property type="match status" value="1"/>
</dbReference>
<keyword evidence="2" id="KW-0808">Transferase</keyword>
<dbReference type="InterPro" id="IPR036464">
    <property type="entry name" value="Rubisco_LSMT_subst-bd_sf"/>
</dbReference>
<keyword evidence="3" id="KW-0949">S-adenosyl-L-methionine</keyword>
<evidence type="ECO:0000256" key="2">
    <source>
        <dbReference type="ARBA" id="ARBA00022679"/>
    </source>
</evidence>
<proteinExistence type="predicted"/>
<dbReference type="InterPro" id="IPR046341">
    <property type="entry name" value="SET_dom_sf"/>
</dbReference>
<dbReference type="Pfam" id="PF00085">
    <property type="entry name" value="Thioredoxin"/>
    <property type="match status" value="1"/>
</dbReference>
<organism evidence="5 6">
    <name type="scientific">Coccomyxa viridis</name>
    <dbReference type="NCBI Taxonomy" id="1274662"/>
    <lineage>
        <taxon>Eukaryota</taxon>
        <taxon>Viridiplantae</taxon>
        <taxon>Chlorophyta</taxon>
        <taxon>core chlorophytes</taxon>
        <taxon>Trebouxiophyceae</taxon>
        <taxon>Trebouxiophyceae incertae sedis</taxon>
        <taxon>Coccomyxaceae</taxon>
        <taxon>Coccomyxa</taxon>
    </lineage>
</organism>
<keyword evidence="1" id="KW-0489">Methyltransferase</keyword>
<dbReference type="EMBL" id="CAXHTA020000002">
    <property type="protein sequence ID" value="CAL5219423.1"/>
    <property type="molecule type" value="Genomic_DNA"/>
</dbReference>
<dbReference type="CDD" id="cd10527">
    <property type="entry name" value="SET_LSMT"/>
    <property type="match status" value="1"/>
</dbReference>
<protein>
    <submittedName>
        <fullName evidence="5">G1252 protein</fullName>
    </submittedName>
</protein>
<dbReference type="InterPro" id="IPR013766">
    <property type="entry name" value="Thioredoxin_domain"/>
</dbReference>
<accession>A0ABP1FHK4</accession>
<name>A0ABP1FHK4_9CHLO</name>
<dbReference type="InterPro" id="IPR050600">
    <property type="entry name" value="SETD3_SETD6_MTase"/>
</dbReference>
<evidence type="ECO:0000313" key="6">
    <source>
        <dbReference type="Proteomes" id="UP001497392"/>
    </source>
</evidence>
<dbReference type="Gene3D" id="3.90.1410.10">
    <property type="entry name" value="set domain protein methyltransferase, domain 1"/>
    <property type="match status" value="1"/>
</dbReference>
<dbReference type="PROSITE" id="PS51352">
    <property type="entry name" value="THIOREDOXIN_2"/>
    <property type="match status" value="1"/>
</dbReference>
<evidence type="ECO:0000313" key="5">
    <source>
        <dbReference type="EMBL" id="CAL5219423.1"/>
    </source>
</evidence>
<dbReference type="InterPro" id="IPR036249">
    <property type="entry name" value="Thioredoxin-like_sf"/>
</dbReference>
<dbReference type="PANTHER" id="PTHR13271">
    <property type="entry name" value="UNCHARACTERIZED PUTATIVE METHYLTRANSFERASE"/>
    <property type="match status" value="1"/>
</dbReference>
<dbReference type="Proteomes" id="UP001497392">
    <property type="component" value="Unassembled WGS sequence"/>
</dbReference>
<evidence type="ECO:0000259" key="4">
    <source>
        <dbReference type="PROSITE" id="PS51352"/>
    </source>
</evidence>